<proteinExistence type="inferred from homology"/>
<dbReference type="InterPro" id="IPR013325">
    <property type="entry name" value="RNA_pol_sigma_r2"/>
</dbReference>
<dbReference type="SUPFAM" id="SSF88659">
    <property type="entry name" value="Sigma3 and sigma4 domains of RNA polymerase sigma factors"/>
    <property type="match status" value="1"/>
</dbReference>
<accession>A0A2H0WS64</accession>
<dbReference type="AlphaFoldDB" id="A0A2H0WS64"/>
<protein>
    <recommendedName>
        <fullName evidence="6">RNA polymerase sigma-70 region 2 domain-containing protein</fullName>
    </recommendedName>
</protein>
<evidence type="ECO:0000313" key="8">
    <source>
        <dbReference type="Proteomes" id="UP000231198"/>
    </source>
</evidence>
<dbReference type="EMBL" id="PEZG01000072">
    <property type="protein sequence ID" value="PIS15500.1"/>
    <property type="molecule type" value="Genomic_DNA"/>
</dbReference>
<dbReference type="NCBIfam" id="TIGR02937">
    <property type="entry name" value="sigma70-ECF"/>
    <property type="match status" value="1"/>
</dbReference>
<gene>
    <name evidence="7" type="ORF">COT62_03285</name>
</gene>
<dbReference type="Gene3D" id="1.10.10.10">
    <property type="entry name" value="Winged helix-like DNA-binding domain superfamily/Winged helix DNA-binding domain"/>
    <property type="match status" value="1"/>
</dbReference>
<dbReference type="GO" id="GO:0006352">
    <property type="term" value="P:DNA-templated transcription initiation"/>
    <property type="evidence" value="ECO:0007669"/>
    <property type="project" value="InterPro"/>
</dbReference>
<dbReference type="Proteomes" id="UP000231198">
    <property type="component" value="Unassembled WGS sequence"/>
</dbReference>
<evidence type="ECO:0000256" key="1">
    <source>
        <dbReference type="ARBA" id="ARBA00010641"/>
    </source>
</evidence>
<dbReference type="GO" id="GO:0003677">
    <property type="term" value="F:DNA binding"/>
    <property type="evidence" value="ECO:0007669"/>
    <property type="project" value="UniProtKB-KW"/>
</dbReference>
<dbReference type="Pfam" id="PF04542">
    <property type="entry name" value="Sigma70_r2"/>
    <property type="match status" value="1"/>
</dbReference>
<sequence length="184" mass="21947">MNIQPDEQMQVRQIIQRDEKALYSLYKKYEKPLFYFVNRQLKDPHVSEEIVQDAFLDFIETLRDFRFQCSLKTFLFSIAKNKVIDTIRKKKIKKILFSALPTYVVEGLKTILIDDEIEKTELQHKIKKVLDELPNDYHVVLRLKYMEGDRVRTIARKLSLGFKATESLIFRARKAFVRIFKSLP</sequence>
<dbReference type="InterPro" id="IPR007627">
    <property type="entry name" value="RNA_pol_sigma70_r2"/>
</dbReference>
<dbReference type="SUPFAM" id="SSF88946">
    <property type="entry name" value="Sigma2 domain of RNA polymerase sigma factors"/>
    <property type="match status" value="1"/>
</dbReference>
<dbReference type="PANTHER" id="PTHR43133:SF8">
    <property type="entry name" value="RNA POLYMERASE SIGMA FACTOR HI_1459-RELATED"/>
    <property type="match status" value="1"/>
</dbReference>
<dbReference type="InterPro" id="IPR036388">
    <property type="entry name" value="WH-like_DNA-bd_sf"/>
</dbReference>
<evidence type="ECO:0000256" key="2">
    <source>
        <dbReference type="ARBA" id="ARBA00023015"/>
    </source>
</evidence>
<keyword evidence="5" id="KW-0804">Transcription</keyword>
<dbReference type="InterPro" id="IPR039425">
    <property type="entry name" value="RNA_pol_sigma-70-like"/>
</dbReference>
<evidence type="ECO:0000313" key="7">
    <source>
        <dbReference type="EMBL" id="PIS15500.1"/>
    </source>
</evidence>
<comment type="similarity">
    <text evidence="1">Belongs to the sigma-70 factor family. ECF subfamily.</text>
</comment>
<keyword evidence="4" id="KW-0238">DNA-binding</keyword>
<comment type="caution">
    <text evidence="7">The sequence shown here is derived from an EMBL/GenBank/DDBJ whole genome shotgun (WGS) entry which is preliminary data.</text>
</comment>
<dbReference type="InterPro" id="IPR013324">
    <property type="entry name" value="RNA_pol_sigma_r3/r4-like"/>
</dbReference>
<evidence type="ECO:0000256" key="3">
    <source>
        <dbReference type="ARBA" id="ARBA00023082"/>
    </source>
</evidence>
<evidence type="ECO:0000256" key="4">
    <source>
        <dbReference type="ARBA" id="ARBA00023125"/>
    </source>
</evidence>
<keyword evidence="2" id="KW-0805">Transcription regulation</keyword>
<feature type="domain" description="RNA polymerase sigma-70 region 2" evidence="6">
    <location>
        <begin position="25"/>
        <end position="91"/>
    </location>
</feature>
<organism evidence="7 8">
    <name type="scientific">Candidatus Roizmanbacteria bacterium CG09_land_8_20_14_0_10_41_9</name>
    <dbReference type="NCBI Taxonomy" id="1974850"/>
    <lineage>
        <taxon>Bacteria</taxon>
        <taxon>Candidatus Roizmaniibacteriota</taxon>
    </lineage>
</organism>
<dbReference type="PANTHER" id="PTHR43133">
    <property type="entry name" value="RNA POLYMERASE ECF-TYPE SIGMA FACTO"/>
    <property type="match status" value="1"/>
</dbReference>
<dbReference type="InterPro" id="IPR014284">
    <property type="entry name" value="RNA_pol_sigma-70_dom"/>
</dbReference>
<dbReference type="Gene3D" id="1.10.1740.10">
    <property type="match status" value="1"/>
</dbReference>
<evidence type="ECO:0000259" key="6">
    <source>
        <dbReference type="Pfam" id="PF04542"/>
    </source>
</evidence>
<evidence type="ECO:0000256" key="5">
    <source>
        <dbReference type="ARBA" id="ARBA00023163"/>
    </source>
</evidence>
<dbReference type="GO" id="GO:0016987">
    <property type="term" value="F:sigma factor activity"/>
    <property type="evidence" value="ECO:0007669"/>
    <property type="project" value="UniProtKB-KW"/>
</dbReference>
<keyword evidence="3" id="KW-0731">Sigma factor</keyword>
<reference evidence="8" key="1">
    <citation type="submission" date="2017-09" db="EMBL/GenBank/DDBJ databases">
        <title>Depth-based differentiation of microbial function through sediment-hosted aquifers and enrichment of novel symbionts in the deep terrestrial subsurface.</title>
        <authorList>
            <person name="Probst A.J."/>
            <person name="Ladd B."/>
            <person name="Jarett J.K."/>
            <person name="Geller-Mcgrath D.E."/>
            <person name="Sieber C.M.K."/>
            <person name="Emerson J.B."/>
            <person name="Anantharaman K."/>
            <person name="Thomas B.C."/>
            <person name="Malmstrom R."/>
            <person name="Stieglmeier M."/>
            <person name="Klingl A."/>
            <person name="Woyke T."/>
            <person name="Ryan C.M."/>
            <person name="Banfield J.F."/>
        </authorList>
    </citation>
    <scope>NUCLEOTIDE SEQUENCE [LARGE SCALE GENOMIC DNA]</scope>
</reference>
<name>A0A2H0WS64_9BACT</name>